<accession>A0A645CMP4</accession>
<evidence type="ECO:0000259" key="1">
    <source>
        <dbReference type="PROSITE" id="PS51186"/>
    </source>
</evidence>
<gene>
    <name evidence="2" type="ORF">SDC9_125224</name>
</gene>
<dbReference type="PROSITE" id="PS51186">
    <property type="entry name" value="GNAT"/>
    <property type="match status" value="1"/>
</dbReference>
<dbReference type="EMBL" id="VSSQ01028481">
    <property type="protein sequence ID" value="MPM78213.1"/>
    <property type="molecule type" value="Genomic_DNA"/>
</dbReference>
<dbReference type="GO" id="GO:0016747">
    <property type="term" value="F:acyltransferase activity, transferring groups other than amino-acyl groups"/>
    <property type="evidence" value="ECO:0007669"/>
    <property type="project" value="InterPro"/>
</dbReference>
<dbReference type="PANTHER" id="PTHR43451">
    <property type="entry name" value="ACETYLTRANSFERASE (GNAT) FAMILY PROTEIN"/>
    <property type="match status" value="1"/>
</dbReference>
<dbReference type="SUPFAM" id="SSF55729">
    <property type="entry name" value="Acyl-CoA N-acyltransferases (Nat)"/>
    <property type="match status" value="1"/>
</dbReference>
<organism evidence="2">
    <name type="scientific">bioreactor metagenome</name>
    <dbReference type="NCBI Taxonomy" id="1076179"/>
    <lineage>
        <taxon>unclassified sequences</taxon>
        <taxon>metagenomes</taxon>
        <taxon>ecological metagenomes</taxon>
    </lineage>
</organism>
<protein>
    <recommendedName>
        <fullName evidence="1">N-acetyltransferase domain-containing protein</fullName>
    </recommendedName>
</protein>
<reference evidence="2" key="1">
    <citation type="submission" date="2019-08" db="EMBL/GenBank/DDBJ databases">
        <authorList>
            <person name="Kucharzyk K."/>
            <person name="Murdoch R.W."/>
            <person name="Higgins S."/>
            <person name="Loffler F."/>
        </authorList>
    </citation>
    <scope>NUCLEOTIDE SEQUENCE</scope>
</reference>
<dbReference type="CDD" id="cd04301">
    <property type="entry name" value="NAT_SF"/>
    <property type="match status" value="1"/>
</dbReference>
<feature type="domain" description="N-acetyltransferase" evidence="1">
    <location>
        <begin position="9"/>
        <end position="145"/>
    </location>
</feature>
<proteinExistence type="predicted"/>
<name>A0A645CMP4_9ZZZZ</name>
<dbReference type="PANTHER" id="PTHR43451:SF1">
    <property type="entry name" value="ACETYLTRANSFERASE"/>
    <property type="match status" value="1"/>
</dbReference>
<dbReference type="InterPro" id="IPR000182">
    <property type="entry name" value="GNAT_dom"/>
</dbReference>
<sequence>MQIRLIIKSEISEALKLAWNTFMKYEAPEYSDEGIKTFKSFIEDKNEVEKLIIYGAFDGGKIVGILATKNDGKHISLFFVDGSRHKQGIGKCLFQEMLKNNSADRITVNSSPYAVDIYNHLGFTPVKEEQLTNGIRYTPMIFINELNN</sequence>
<dbReference type="AlphaFoldDB" id="A0A645CMP4"/>
<dbReference type="Pfam" id="PF13673">
    <property type="entry name" value="Acetyltransf_10"/>
    <property type="match status" value="1"/>
</dbReference>
<comment type="caution">
    <text evidence="2">The sequence shown here is derived from an EMBL/GenBank/DDBJ whole genome shotgun (WGS) entry which is preliminary data.</text>
</comment>
<evidence type="ECO:0000313" key="2">
    <source>
        <dbReference type="EMBL" id="MPM78213.1"/>
    </source>
</evidence>
<dbReference type="InterPro" id="IPR052564">
    <property type="entry name" value="N-acetyltrans/Recomb-assoc"/>
</dbReference>
<dbReference type="InterPro" id="IPR016181">
    <property type="entry name" value="Acyl_CoA_acyltransferase"/>
</dbReference>
<dbReference type="Gene3D" id="3.40.630.30">
    <property type="match status" value="1"/>
</dbReference>